<sequence length="207" mass="24467">MNFEMETRSHNQRKDKFLKAKISNIKYRISDMSHESKLVEIVQNIDLHKTDYAITRDNFMMYIQVQGTLPLEIKILELMLRTFHTGRGFIWSTIKCLQAPTNRKKIKFYENLVLLCIYIIQIQLYSANLTAPKVCKLLGEHGILVLHERSNSNRCVFYLKHLSEDCFIVSLIYRISLFDYWVDKRHELVVLVLNFATSVCHVPLQRL</sequence>
<reference evidence="1 2" key="1">
    <citation type="submission" date="2023-12" db="EMBL/GenBank/DDBJ databases">
        <title>A high-quality genome assembly for Dillenia turbinata (Dilleniales).</title>
        <authorList>
            <person name="Chanderbali A."/>
        </authorList>
    </citation>
    <scope>NUCLEOTIDE SEQUENCE [LARGE SCALE GENOMIC DNA]</scope>
    <source>
        <strain evidence="1">LSX21</strain>
        <tissue evidence="1">Leaf</tissue>
    </source>
</reference>
<gene>
    <name evidence="1" type="ORF">RJ641_023238</name>
</gene>
<evidence type="ECO:0000313" key="2">
    <source>
        <dbReference type="Proteomes" id="UP001370490"/>
    </source>
</evidence>
<protein>
    <submittedName>
        <fullName evidence="1">Uncharacterized protein</fullName>
    </submittedName>
</protein>
<evidence type="ECO:0000313" key="1">
    <source>
        <dbReference type="EMBL" id="KAK6911145.1"/>
    </source>
</evidence>
<comment type="caution">
    <text evidence="1">The sequence shown here is derived from an EMBL/GenBank/DDBJ whole genome shotgun (WGS) entry which is preliminary data.</text>
</comment>
<name>A0AAN8YSK5_9MAGN</name>
<proteinExistence type="predicted"/>
<keyword evidence="2" id="KW-1185">Reference proteome</keyword>
<organism evidence="1 2">
    <name type="scientific">Dillenia turbinata</name>
    <dbReference type="NCBI Taxonomy" id="194707"/>
    <lineage>
        <taxon>Eukaryota</taxon>
        <taxon>Viridiplantae</taxon>
        <taxon>Streptophyta</taxon>
        <taxon>Embryophyta</taxon>
        <taxon>Tracheophyta</taxon>
        <taxon>Spermatophyta</taxon>
        <taxon>Magnoliopsida</taxon>
        <taxon>eudicotyledons</taxon>
        <taxon>Gunneridae</taxon>
        <taxon>Pentapetalae</taxon>
        <taxon>Dilleniales</taxon>
        <taxon>Dilleniaceae</taxon>
        <taxon>Dillenia</taxon>
    </lineage>
</organism>
<dbReference type="Proteomes" id="UP001370490">
    <property type="component" value="Unassembled WGS sequence"/>
</dbReference>
<accession>A0AAN8YSK5</accession>
<dbReference type="EMBL" id="JBAMMX010000028">
    <property type="protein sequence ID" value="KAK6911145.1"/>
    <property type="molecule type" value="Genomic_DNA"/>
</dbReference>
<dbReference type="AlphaFoldDB" id="A0AAN8YSK5"/>